<keyword evidence="3" id="KW-1185">Reference proteome</keyword>
<organism evidence="2 3">
    <name type="scientific">Desulfosporosinus youngiae DSM 17734</name>
    <dbReference type="NCBI Taxonomy" id="768710"/>
    <lineage>
        <taxon>Bacteria</taxon>
        <taxon>Bacillati</taxon>
        <taxon>Bacillota</taxon>
        <taxon>Clostridia</taxon>
        <taxon>Eubacteriales</taxon>
        <taxon>Desulfitobacteriaceae</taxon>
        <taxon>Desulfosporosinus</taxon>
    </lineage>
</organism>
<feature type="region of interest" description="Disordered" evidence="1">
    <location>
        <begin position="1"/>
        <end position="53"/>
    </location>
</feature>
<feature type="compositionally biased region" description="Basic and acidic residues" evidence="1">
    <location>
        <begin position="30"/>
        <end position="53"/>
    </location>
</feature>
<dbReference type="RefSeq" id="WP_007787624.1">
    <property type="nucleotide sequence ID" value="NZ_CM001441.1"/>
</dbReference>
<dbReference type="HOGENOM" id="CLU_3060876_0_0_9"/>
<dbReference type="AlphaFoldDB" id="H5Y0P7"/>
<gene>
    <name evidence="2" type="ORF">DesyoDRAFT_5375</name>
</gene>
<proteinExistence type="predicted"/>
<dbReference type="EMBL" id="CM001441">
    <property type="protein sequence ID" value="EHQ92303.1"/>
    <property type="molecule type" value="Genomic_DNA"/>
</dbReference>
<evidence type="ECO:0000313" key="3">
    <source>
        <dbReference type="Proteomes" id="UP000005104"/>
    </source>
</evidence>
<name>H5Y0P7_9FIRM</name>
<accession>H5Y0P7</accession>
<protein>
    <submittedName>
        <fullName evidence="2">Uncharacterized protein</fullName>
    </submittedName>
</protein>
<dbReference type="Proteomes" id="UP000005104">
    <property type="component" value="Chromosome"/>
</dbReference>
<evidence type="ECO:0000313" key="2">
    <source>
        <dbReference type="EMBL" id="EHQ92303.1"/>
    </source>
</evidence>
<sequence length="53" mass="5765">MQNEGIEGVAPTQGQINENGSDNNEGLTSRLDDSIGLSEKKLRNSEIKELTFS</sequence>
<evidence type="ECO:0000256" key="1">
    <source>
        <dbReference type="SAM" id="MobiDB-lite"/>
    </source>
</evidence>
<reference evidence="2 3" key="1">
    <citation type="submission" date="2011-11" db="EMBL/GenBank/DDBJ databases">
        <title>The Noncontiguous Finished genome of Desulfosporosinus youngiae DSM 17734.</title>
        <authorList>
            <consortium name="US DOE Joint Genome Institute (JGI-PGF)"/>
            <person name="Lucas S."/>
            <person name="Han J."/>
            <person name="Lapidus A."/>
            <person name="Cheng J.-F."/>
            <person name="Goodwin L."/>
            <person name="Pitluck S."/>
            <person name="Peters L."/>
            <person name="Ovchinnikova G."/>
            <person name="Lu M."/>
            <person name="Land M.L."/>
            <person name="Hauser L."/>
            <person name="Pester M."/>
            <person name="Spring S."/>
            <person name="Ollivier B."/>
            <person name="Rattei T."/>
            <person name="Klenk H.-P."/>
            <person name="Wagner M."/>
            <person name="Loy A."/>
            <person name="Woyke T.J."/>
        </authorList>
    </citation>
    <scope>NUCLEOTIDE SEQUENCE [LARGE SCALE GENOMIC DNA]</scope>
    <source>
        <strain evidence="2 3">DSM 17734</strain>
    </source>
</reference>
<feature type="compositionally biased region" description="Polar residues" evidence="1">
    <location>
        <begin position="12"/>
        <end position="27"/>
    </location>
</feature>